<dbReference type="CDD" id="cd00060">
    <property type="entry name" value="FHA"/>
    <property type="match status" value="1"/>
</dbReference>
<accession>A0ABT7C2Y0</accession>
<dbReference type="PANTHER" id="PTHR43081:SF1">
    <property type="entry name" value="ADENYLATE CYCLASE, TERMINAL-DIFFERENTIATION SPECIFIC"/>
    <property type="match status" value="1"/>
</dbReference>
<dbReference type="SMART" id="SM00065">
    <property type="entry name" value="GAF"/>
    <property type="match status" value="1"/>
</dbReference>
<dbReference type="Gene3D" id="3.30.450.40">
    <property type="match status" value="1"/>
</dbReference>
<dbReference type="InterPro" id="IPR029787">
    <property type="entry name" value="Nucleotide_cyclase"/>
</dbReference>
<evidence type="ECO:0000259" key="2">
    <source>
        <dbReference type="PROSITE" id="PS50006"/>
    </source>
</evidence>
<dbReference type="Pfam" id="PF00211">
    <property type="entry name" value="Guanylate_cyc"/>
    <property type="match status" value="1"/>
</dbReference>
<organism evidence="4 5">
    <name type="scientific">Roseofilum casamattae BLCC-M143</name>
    <dbReference type="NCBI Taxonomy" id="3022442"/>
    <lineage>
        <taxon>Bacteria</taxon>
        <taxon>Bacillati</taxon>
        <taxon>Cyanobacteriota</taxon>
        <taxon>Cyanophyceae</taxon>
        <taxon>Desertifilales</taxon>
        <taxon>Desertifilaceae</taxon>
        <taxon>Roseofilum</taxon>
        <taxon>Roseofilum casamattae</taxon>
    </lineage>
</organism>
<proteinExistence type="inferred from homology"/>
<dbReference type="Pfam" id="PF00498">
    <property type="entry name" value="FHA"/>
    <property type="match status" value="1"/>
</dbReference>
<dbReference type="PROSITE" id="PS50006">
    <property type="entry name" value="FHA_DOMAIN"/>
    <property type="match status" value="1"/>
</dbReference>
<dbReference type="SUPFAM" id="SSF55781">
    <property type="entry name" value="GAF domain-like"/>
    <property type="match status" value="1"/>
</dbReference>
<evidence type="ECO:0000256" key="1">
    <source>
        <dbReference type="ARBA" id="ARBA00005381"/>
    </source>
</evidence>
<reference evidence="4 5" key="1">
    <citation type="submission" date="2023-01" db="EMBL/GenBank/DDBJ databases">
        <title>Novel diversity within Roseofilum (Cyanobacteria; Desertifilaceae) from marine benthic mats with descriptions of four novel species.</title>
        <authorList>
            <person name="Wang Y."/>
            <person name="Berthold D.E."/>
            <person name="Hu J."/>
            <person name="Lefler F.W."/>
            <person name="Laughinghouse H.D. IV."/>
        </authorList>
    </citation>
    <scope>NUCLEOTIDE SEQUENCE [LARGE SCALE GENOMIC DNA]</scope>
    <source>
        <strain evidence="4 5">BLCC-M143</strain>
    </source>
</reference>
<dbReference type="EMBL" id="JAQOSQ010000050">
    <property type="protein sequence ID" value="MDJ1185791.1"/>
    <property type="molecule type" value="Genomic_DNA"/>
</dbReference>
<dbReference type="InterPro" id="IPR008984">
    <property type="entry name" value="SMAD_FHA_dom_sf"/>
</dbReference>
<dbReference type="SMART" id="SM00044">
    <property type="entry name" value="CYCc"/>
    <property type="match status" value="1"/>
</dbReference>
<dbReference type="PROSITE" id="PS50125">
    <property type="entry name" value="GUANYLATE_CYCLASE_2"/>
    <property type="match status" value="1"/>
</dbReference>
<dbReference type="CDD" id="cd07302">
    <property type="entry name" value="CHD"/>
    <property type="match status" value="1"/>
</dbReference>
<dbReference type="RefSeq" id="WP_283760429.1">
    <property type="nucleotide sequence ID" value="NZ_JAQOSQ010000050.1"/>
</dbReference>
<dbReference type="Gene3D" id="2.60.200.20">
    <property type="match status" value="1"/>
</dbReference>
<dbReference type="SUPFAM" id="SSF49879">
    <property type="entry name" value="SMAD/FHA domain"/>
    <property type="match status" value="1"/>
</dbReference>
<protein>
    <submittedName>
        <fullName evidence="4">Adenylate/guanylate cyclase domain-containing protein</fullName>
    </submittedName>
</protein>
<comment type="caution">
    <text evidence="4">The sequence shown here is derived from an EMBL/GenBank/DDBJ whole genome shotgun (WGS) entry which is preliminary data.</text>
</comment>
<dbReference type="Pfam" id="PF01590">
    <property type="entry name" value="GAF"/>
    <property type="match status" value="1"/>
</dbReference>
<name>A0ABT7C2Y0_9CYAN</name>
<dbReference type="PANTHER" id="PTHR43081">
    <property type="entry name" value="ADENYLATE CYCLASE, TERMINAL-DIFFERENTIATION SPECIFIC-RELATED"/>
    <property type="match status" value="1"/>
</dbReference>
<dbReference type="InterPro" id="IPR003018">
    <property type="entry name" value="GAF"/>
</dbReference>
<gene>
    <name evidence="4" type="ORF">PMH09_21640</name>
</gene>
<dbReference type="Gene3D" id="3.30.70.1230">
    <property type="entry name" value="Nucleotide cyclase"/>
    <property type="match status" value="1"/>
</dbReference>
<feature type="domain" description="FHA" evidence="2">
    <location>
        <begin position="23"/>
        <end position="72"/>
    </location>
</feature>
<comment type="similarity">
    <text evidence="1">Belongs to the adenylyl cyclase class-3 family.</text>
</comment>
<dbReference type="InterPro" id="IPR000253">
    <property type="entry name" value="FHA_dom"/>
</dbReference>
<keyword evidence="5" id="KW-1185">Reference proteome</keyword>
<sequence>MPYLIYFPNSQDEKVYELRWGVNTLGRSLGNIIVLDHASISRYHAEVEWNARGVTICDLNSSNHTYINEIQIEAQVLQDGDTIRLGKVIFKYQDYIEQDNRATELEPDEVPTIIKEFAVDSETFGIPELLSEKEKTRSILKLREQDRQKRRENKLQLLLEVSKELSEPGKLENLLQKILEILLKIMQIDRAAILLVNPKDDRLQIKAVEARPGIPTDYQFYSNKIMSFVREKQQTIVTADARLDRRFNDSDSVISQSIHASICAPLKPGDEVIGVLYTDNLSLVNVYSDEDVQFLTALANQAAIAISHSQLYQKMETEAVLRDKLERFFPKAVSSKLREEGNLNKIVETEVTALFSDVSHFTQMSALMSPREVIEMLNEYFGTIVEEIVFPYEGTLEKFIGDALVAVWGSPYRQDDDAERAVRAAIAMQWVVRRLNIKRQYRNQRPIQIHIGLNTGEIASGNIGSDRLIQYAHIGDTMNVASRICTAAQADEILISATTFAQLKPHIIPVERLSPITVKGKDEPLEIYRVLWEDANPQEHPTSS</sequence>
<dbReference type="SUPFAM" id="SSF55073">
    <property type="entry name" value="Nucleotide cyclase"/>
    <property type="match status" value="1"/>
</dbReference>
<dbReference type="Proteomes" id="UP001232992">
    <property type="component" value="Unassembled WGS sequence"/>
</dbReference>
<dbReference type="InterPro" id="IPR001054">
    <property type="entry name" value="A/G_cyclase"/>
</dbReference>
<evidence type="ECO:0000313" key="5">
    <source>
        <dbReference type="Proteomes" id="UP001232992"/>
    </source>
</evidence>
<evidence type="ECO:0000313" key="4">
    <source>
        <dbReference type="EMBL" id="MDJ1185791.1"/>
    </source>
</evidence>
<feature type="domain" description="Guanylate cyclase" evidence="3">
    <location>
        <begin position="352"/>
        <end position="485"/>
    </location>
</feature>
<evidence type="ECO:0000259" key="3">
    <source>
        <dbReference type="PROSITE" id="PS50125"/>
    </source>
</evidence>
<dbReference type="InterPro" id="IPR029016">
    <property type="entry name" value="GAF-like_dom_sf"/>
</dbReference>
<dbReference type="SMART" id="SM00240">
    <property type="entry name" value="FHA"/>
    <property type="match status" value="1"/>
</dbReference>
<dbReference type="InterPro" id="IPR050697">
    <property type="entry name" value="Adenylyl/Guanylyl_Cyclase_3/4"/>
</dbReference>